<dbReference type="Pfam" id="PF13464">
    <property type="entry name" value="RodZ_C"/>
    <property type="match status" value="1"/>
</dbReference>
<evidence type="ECO:0000313" key="4">
    <source>
        <dbReference type="EMBL" id="PYZ93079.1"/>
    </source>
</evidence>
<dbReference type="PANTHER" id="PTHR34475">
    <property type="match status" value="1"/>
</dbReference>
<feature type="transmembrane region" description="Helical" evidence="2">
    <location>
        <begin position="109"/>
        <end position="130"/>
    </location>
</feature>
<keyword evidence="5" id="KW-1185">Reference proteome</keyword>
<accession>A0A323TDD1</accession>
<dbReference type="AlphaFoldDB" id="A0A323TDD1"/>
<dbReference type="InterPro" id="IPR025194">
    <property type="entry name" value="RodZ-like_C"/>
</dbReference>
<evidence type="ECO:0000259" key="3">
    <source>
        <dbReference type="Pfam" id="PF13464"/>
    </source>
</evidence>
<dbReference type="SUPFAM" id="SSF47413">
    <property type="entry name" value="lambda repressor-like DNA-binding domains"/>
    <property type="match status" value="1"/>
</dbReference>
<evidence type="ECO:0000313" key="5">
    <source>
        <dbReference type="Proteomes" id="UP000248214"/>
    </source>
</evidence>
<dbReference type="InterPro" id="IPR050400">
    <property type="entry name" value="Bact_Cytoskel_RodZ"/>
</dbReference>
<evidence type="ECO:0000256" key="1">
    <source>
        <dbReference type="SAM" id="MobiDB-lite"/>
    </source>
</evidence>
<dbReference type="InterPro" id="IPR010982">
    <property type="entry name" value="Lambda_DNA-bd_dom_sf"/>
</dbReference>
<organism evidence="4 5">
    <name type="scientific">Salipaludibacillus keqinensis</name>
    <dbReference type="NCBI Taxonomy" id="2045207"/>
    <lineage>
        <taxon>Bacteria</taxon>
        <taxon>Bacillati</taxon>
        <taxon>Bacillota</taxon>
        <taxon>Bacilli</taxon>
        <taxon>Bacillales</taxon>
        <taxon>Bacillaceae</taxon>
    </lineage>
</organism>
<feature type="compositionally biased region" description="Basic residues" evidence="1">
    <location>
        <begin position="94"/>
        <end position="104"/>
    </location>
</feature>
<sequence>MFRVSELGLRLKTAREEKGYSHEELQKITKIQKRYLLAIEEGDFSKMPGEFYGRAFVKSYCEAVGLDPEMVFEEHHDELPKPKREPTDLPPRVNRSKPKTVKKKSKMSSLIPTLIAILFIIAIATAFWFMRLDSGSDSAGVSREESQSSSEIDMIDSVNNNEEEENEPVINGNVDNNANSNENGTNEEPENENANNEEDEEPAEQTLSLEGTEGNRSTYNLSDAESFEVTMEFTGDSWLAITNGDGDELHQGTHSDGDQESFDFSEESEVTFNMGNVRTAELYVNEELLEYSSDDHRQYIIIQNSDS</sequence>
<keyword evidence="2" id="KW-0812">Transmembrane</keyword>
<feature type="compositionally biased region" description="Acidic residues" evidence="1">
    <location>
        <begin position="185"/>
        <end position="203"/>
    </location>
</feature>
<dbReference type="CDD" id="cd00093">
    <property type="entry name" value="HTH_XRE"/>
    <property type="match status" value="1"/>
</dbReference>
<feature type="domain" description="Cytoskeleton protein RodZ-like C-terminal" evidence="3">
    <location>
        <begin position="230"/>
        <end position="293"/>
    </location>
</feature>
<dbReference type="InterPro" id="IPR001387">
    <property type="entry name" value="Cro/C1-type_HTH"/>
</dbReference>
<dbReference type="Gene3D" id="1.10.260.40">
    <property type="entry name" value="lambda repressor-like DNA-binding domains"/>
    <property type="match status" value="1"/>
</dbReference>
<comment type="caution">
    <text evidence="4">The sequence shown here is derived from an EMBL/GenBank/DDBJ whole genome shotgun (WGS) entry which is preliminary data.</text>
</comment>
<name>A0A323TDD1_9BACI</name>
<gene>
    <name evidence="4" type="ORF">CR194_07730</name>
</gene>
<feature type="region of interest" description="Disordered" evidence="1">
    <location>
        <begin position="138"/>
        <end position="218"/>
    </location>
</feature>
<dbReference type="GO" id="GO:0003677">
    <property type="term" value="F:DNA binding"/>
    <property type="evidence" value="ECO:0007669"/>
    <property type="project" value="InterPro"/>
</dbReference>
<dbReference type="Pfam" id="PF13413">
    <property type="entry name" value="HTH_25"/>
    <property type="match status" value="1"/>
</dbReference>
<dbReference type="EMBL" id="PDOD01000002">
    <property type="protein sequence ID" value="PYZ93079.1"/>
    <property type="molecule type" value="Genomic_DNA"/>
</dbReference>
<reference evidence="4 5" key="1">
    <citation type="submission" date="2017-10" db="EMBL/GenBank/DDBJ databases">
        <title>Bacillus sp. nov., a halophilic bacterium isolated from a Keqin Lake.</title>
        <authorList>
            <person name="Wang H."/>
        </authorList>
    </citation>
    <scope>NUCLEOTIDE SEQUENCE [LARGE SCALE GENOMIC DNA]</scope>
    <source>
        <strain evidence="4 5">KQ-12</strain>
    </source>
</reference>
<feature type="compositionally biased region" description="Basic and acidic residues" evidence="1">
    <location>
        <begin position="75"/>
        <end position="87"/>
    </location>
</feature>
<evidence type="ECO:0000256" key="2">
    <source>
        <dbReference type="SAM" id="Phobius"/>
    </source>
</evidence>
<protein>
    <recommendedName>
        <fullName evidence="3">Cytoskeleton protein RodZ-like C-terminal domain-containing protein</fullName>
    </recommendedName>
</protein>
<dbReference type="PANTHER" id="PTHR34475:SF1">
    <property type="entry name" value="CYTOSKELETON PROTEIN RODZ"/>
    <property type="match status" value="1"/>
</dbReference>
<keyword evidence="2" id="KW-0472">Membrane</keyword>
<dbReference type="Proteomes" id="UP000248214">
    <property type="component" value="Unassembled WGS sequence"/>
</dbReference>
<feature type="region of interest" description="Disordered" evidence="1">
    <location>
        <begin position="75"/>
        <end position="104"/>
    </location>
</feature>
<keyword evidence="2" id="KW-1133">Transmembrane helix</keyword>
<proteinExistence type="predicted"/>
<feature type="compositionally biased region" description="Polar residues" evidence="1">
    <location>
        <begin position="205"/>
        <end position="218"/>
    </location>
</feature>